<evidence type="ECO:0000313" key="3">
    <source>
        <dbReference type="Proteomes" id="UP000765509"/>
    </source>
</evidence>
<protein>
    <submittedName>
        <fullName evidence="2">Uncharacterized protein</fullName>
    </submittedName>
</protein>
<name>A0A9Q3I0G3_9BASI</name>
<organism evidence="2 3">
    <name type="scientific">Austropuccinia psidii MF-1</name>
    <dbReference type="NCBI Taxonomy" id="1389203"/>
    <lineage>
        <taxon>Eukaryota</taxon>
        <taxon>Fungi</taxon>
        <taxon>Dikarya</taxon>
        <taxon>Basidiomycota</taxon>
        <taxon>Pucciniomycotina</taxon>
        <taxon>Pucciniomycetes</taxon>
        <taxon>Pucciniales</taxon>
        <taxon>Sphaerophragmiaceae</taxon>
        <taxon>Austropuccinia</taxon>
    </lineage>
</organism>
<evidence type="ECO:0000256" key="1">
    <source>
        <dbReference type="SAM" id="MobiDB-lite"/>
    </source>
</evidence>
<proteinExistence type="predicted"/>
<dbReference type="AlphaFoldDB" id="A0A9Q3I0G3"/>
<dbReference type="Proteomes" id="UP000765509">
    <property type="component" value="Unassembled WGS sequence"/>
</dbReference>
<feature type="compositionally biased region" description="Polar residues" evidence="1">
    <location>
        <begin position="73"/>
        <end position="90"/>
    </location>
</feature>
<feature type="region of interest" description="Disordered" evidence="1">
    <location>
        <begin position="55"/>
        <end position="95"/>
    </location>
</feature>
<feature type="region of interest" description="Disordered" evidence="1">
    <location>
        <begin position="149"/>
        <end position="208"/>
    </location>
</feature>
<sequence length="333" mass="37105">SENVVRQENIETASTVTRIIPENTVNSDHNSTIITAQNNQPEPITSEFINSDIRASYSPSSSSQKGHRRDYGRSQSVTEGQGAATSTRSLSGHLKSQPEGLLQCIEAQREPDPCRSVEKLHEFLPDCEKIPGTSQNLKVTQWMESIDGKEEHHAFKSRMEEKNPLPPKQVTKTAPVASRSNSSNPKDSAGFHGKCIPDGQRNDGITEKGGRQIKISEIISDIFNAIPELYEAINDIKSNVSDEDSSICNNIKTNSLSLSQKNETLMCFEKVLRKIKTPNNENSFANKINEQSTIIKDLTDKSFNFNIDDITETRIKQAINIIKADNKKVLHEI</sequence>
<feature type="non-terminal residue" evidence="2">
    <location>
        <position position="1"/>
    </location>
</feature>
<comment type="caution">
    <text evidence="2">The sequence shown here is derived from an EMBL/GenBank/DDBJ whole genome shotgun (WGS) entry which is preliminary data.</text>
</comment>
<evidence type="ECO:0000313" key="2">
    <source>
        <dbReference type="EMBL" id="MBW0521604.1"/>
    </source>
</evidence>
<gene>
    <name evidence="2" type="ORF">O181_061319</name>
</gene>
<keyword evidence="3" id="KW-1185">Reference proteome</keyword>
<feature type="compositionally biased region" description="Basic and acidic residues" evidence="1">
    <location>
        <begin position="149"/>
        <end position="163"/>
    </location>
</feature>
<reference evidence="2" key="1">
    <citation type="submission" date="2021-03" db="EMBL/GenBank/DDBJ databases">
        <title>Draft genome sequence of rust myrtle Austropuccinia psidii MF-1, a brazilian biotype.</title>
        <authorList>
            <person name="Quecine M.C."/>
            <person name="Pachon D.M.R."/>
            <person name="Bonatelli M.L."/>
            <person name="Correr F.H."/>
            <person name="Franceschini L.M."/>
            <person name="Leite T.F."/>
            <person name="Margarido G.R.A."/>
            <person name="Almeida C.A."/>
            <person name="Ferrarezi J.A."/>
            <person name="Labate C.A."/>
        </authorList>
    </citation>
    <scope>NUCLEOTIDE SEQUENCE</scope>
    <source>
        <strain evidence="2">MF-1</strain>
    </source>
</reference>
<accession>A0A9Q3I0G3</accession>
<dbReference type="EMBL" id="AVOT02028956">
    <property type="protein sequence ID" value="MBW0521604.1"/>
    <property type="molecule type" value="Genomic_DNA"/>
</dbReference>